<dbReference type="InterPro" id="IPR011050">
    <property type="entry name" value="Pectin_lyase_fold/virulence"/>
</dbReference>
<organism evidence="4 5">
    <name type="scientific">Limosilactobacillus panis</name>
    <dbReference type="NCBI Taxonomy" id="47493"/>
    <lineage>
        <taxon>Bacteria</taxon>
        <taxon>Bacillati</taxon>
        <taxon>Bacillota</taxon>
        <taxon>Bacilli</taxon>
        <taxon>Lactobacillales</taxon>
        <taxon>Lactobacillaceae</taxon>
        <taxon>Limosilactobacillus</taxon>
    </lineage>
</organism>
<dbReference type="RefSeq" id="WP_289558827.1">
    <property type="nucleotide sequence ID" value="NZ_JAUDEO010000004.1"/>
</dbReference>
<evidence type="ECO:0000313" key="4">
    <source>
        <dbReference type="EMBL" id="MDM8333193.1"/>
    </source>
</evidence>
<gene>
    <name evidence="4" type="ORF">QUW46_01145</name>
</gene>
<dbReference type="Pfam" id="PF13349">
    <property type="entry name" value="DUF4097"/>
    <property type="match status" value="1"/>
</dbReference>
<dbReference type="SUPFAM" id="SSF51126">
    <property type="entry name" value="Pectin lyase-like"/>
    <property type="match status" value="1"/>
</dbReference>
<feature type="compositionally biased region" description="Basic and acidic residues" evidence="1">
    <location>
        <begin position="254"/>
        <end position="270"/>
    </location>
</feature>
<reference evidence="4 5" key="3">
    <citation type="submission" date="2023-06" db="EMBL/GenBank/DDBJ databases">
        <authorList>
            <person name="Zeman M."/>
            <person name="Kubasova T."/>
            <person name="Jahodarova E."/>
            <person name="Nykrynova M."/>
            <person name="Rychlik I."/>
        </authorList>
    </citation>
    <scope>NUCLEOTIDE SEQUENCE [LARGE SCALE GENOMIC DNA]</scope>
    <source>
        <strain evidence="4 5">105_WCHN</strain>
    </source>
</reference>
<evidence type="ECO:0000259" key="3">
    <source>
        <dbReference type="Pfam" id="PF13349"/>
    </source>
</evidence>
<keyword evidence="2" id="KW-1133">Transmembrane helix</keyword>
<feature type="transmembrane region" description="Helical" evidence="2">
    <location>
        <begin position="7"/>
        <end position="25"/>
    </location>
</feature>
<evidence type="ECO:0000313" key="5">
    <source>
        <dbReference type="Proteomes" id="UP001529423"/>
    </source>
</evidence>
<comment type="caution">
    <text evidence="4">The sequence shown here is derived from an EMBL/GenBank/DDBJ whole genome shotgun (WGS) entry which is preliminary data.</text>
</comment>
<dbReference type="Proteomes" id="UP001529423">
    <property type="component" value="Unassembled WGS sequence"/>
</dbReference>
<feature type="domain" description="DUF4097" evidence="3">
    <location>
        <begin position="52"/>
        <end position="283"/>
    </location>
</feature>
<sequence>MKKALTLGGILVAIGTLITIIGFFSHHQPFDPFSRATVTQTHRQTLSKKHFNRVKVTAAAAEITVKEGAHYRVQYAGQKPAAVKAQVKDGQLTVTQTPSVRAKHPHFIWSRGTDRITITVPRGSQLKGLTIKSNDDIDLHQLHLASGMVKTTAGDLTVNKCRLAGSSLTSDSGDIEVTNSQLTGTRVTNTSGDIDFDRVMVKGGKADIDSGDFSAHGLTVNGHYLVNNQSGDNEVDTSNQPGAILTSDSGDNELGNREQDEGGKLEHDLNNPDLIRLITQSGDNSFNS</sequence>
<feature type="region of interest" description="Disordered" evidence="1">
    <location>
        <begin position="229"/>
        <end position="272"/>
    </location>
</feature>
<dbReference type="InterPro" id="IPR025164">
    <property type="entry name" value="Toastrack_DUF4097"/>
</dbReference>
<evidence type="ECO:0000256" key="1">
    <source>
        <dbReference type="SAM" id="MobiDB-lite"/>
    </source>
</evidence>
<keyword evidence="5" id="KW-1185">Reference proteome</keyword>
<reference evidence="4 5" key="1">
    <citation type="submission" date="2023-06" db="EMBL/GenBank/DDBJ databases">
        <title>Identification and characterization of horizontal gene transfer across gut microbiota members of farm animals based on homology search.</title>
        <authorList>
            <person name="Schwarzerova J."/>
            <person name="Nykrynova M."/>
            <person name="Jureckova K."/>
            <person name="Cejkova D."/>
            <person name="Rychlik I."/>
        </authorList>
    </citation>
    <scope>NUCLEOTIDE SEQUENCE [LARGE SCALE GENOMIC DNA]</scope>
    <source>
        <strain evidence="4 5">105_WCHN</strain>
    </source>
</reference>
<feature type="compositionally biased region" description="Polar residues" evidence="1">
    <location>
        <begin position="229"/>
        <end position="249"/>
    </location>
</feature>
<evidence type="ECO:0000256" key="2">
    <source>
        <dbReference type="SAM" id="Phobius"/>
    </source>
</evidence>
<keyword evidence="2" id="KW-0472">Membrane</keyword>
<reference evidence="5" key="2">
    <citation type="submission" date="2023-06" db="EMBL/GenBank/DDBJ databases">
        <title>Identification and characterization of horizontal gene transfer across gut microbiota members of farm animals based on homology search.</title>
        <authorList>
            <person name="Zeman M."/>
            <person name="Kubasova T."/>
            <person name="Jahodarova E."/>
            <person name="Nykrynova M."/>
            <person name="Rychlik I."/>
        </authorList>
    </citation>
    <scope>NUCLEOTIDE SEQUENCE [LARGE SCALE GENOMIC DNA]</scope>
    <source>
        <strain evidence="5">105_WCHN</strain>
    </source>
</reference>
<accession>A0ABT7VKE7</accession>
<name>A0ABT7VKE7_9LACO</name>
<proteinExistence type="predicted"/>
<dbReference type="EMBL" id="JAUDEO010000004">
    <property type="protein sequence ID" value="MDM8333193.1"/>
    <property type="molecule type" value="Genomic_DNA"/>
</dbReference>
<keyword evidence="2" id="KW-0812">Transmembrane</keyword>
<protein>
    <submittedName>
        <fullName evidence="4">DUF4097 family beta strand repeat-containing protein</fullName>
    </submittedName>
</protein>